<dbReference type="InterPro" id="IPR037738">
    <property type="entry name" value="Ecm13-like"/>
</dbReference>
<evidence type="ECO:0000256" key="1">
    <source>
        <dbReference type="SAM" id="MobiDB-lite"/>
    </source>
</evidence>
<reference evidence="2 3" key="1">
    <citation type="journal article" date="2023" name="Elife">
        <title>Identification of key yeast species and microbe-microbe interactions impacting larval growth of Drosophila in the wild.</title>
        <authorList>
            <person name="Mure A."/>
            <person name="Sugiura Y."/>
            <person name="Maeda R."/>
            <person name="Honda K."/>
            <person name="Sakurai N."/>
            <person name="Takahashi Y."/>
            <person name="Watada M."/>
            <person name="Katoh T."/>
            <person name="Gotoh A."/>
            <person name="Gotoh Y."/>
            <person name="Taniguchi I."/>
            <person name="Nakamura K."/>
            <person name="Hayashi T."/>
            <person name="Katayama T."/>
            <person name="Uemura T."/>
            <person name="Hattori Y."/>
        </authorList>
    </citation>
    <scope>NUCLEOTIDE SEQUENCE [LARGE SCALE GENOMIC DNA]</scope>
    <source>
        <strain evidence="2 3">KH-74</strain>
    </source>
</reference>
<feature type="region of interest" description="Disordered" evidence="1">
    <location>
        <begin position="70"/>
        <end position="112"/>
    </location>
</feature>
<dbReference type="PANTHER" id="PTHR36826">
    <property type="entry name" value="PROTEIN ECM13"/>
    <property type="match status" value="1"/>
</dbReference>
<accession>A0AAV5S7M9</accession>
<dbReference type="Proteomes" id="UP001377567">
    <property type="component" value="Unassembled WGS sequence"/>
</dbReference>
<dbReference type="AlphaFoldDB" id="A0AAV5S7M9"/>
<comment type="caution">
    <text evidence="2">The sequence shown here is derived from an EMBL/GenBank/DDBJ whole genome shotgun (WGS) entry which is preliminary data.</text>
</comment>
<keyword evidence="3" id="KW-1185">Reference proteome</keyword>
<dbReference type="EMBL" id="BTGD01000025">
    <property type="protein sequence ID" value="GMM58962.1"/>
    <property type="molecule type" value="Genomic_DNA"/>
</dbReference>
<evidence type="ECO:0000313" key="2">
    <source>
        <dbReference type="EMBL" id="GMM58962.1"/>
    </source>
</evidence>
<organism evidence="2 3">
    <name type="scientific">Maudiozyma humilis</name>
    <name type="common">Sour dough yeast</name>
    <name type="synonym">Kazachstania humilis</name>
    <dbReference type="NCBI Taxonomy" id="51915"/>
    <lineage>
        <taxon>Eukaryota</taxon>
        <taxon>Fungi</taxon>
        <taxon>Dikarya</taxon>
        <taxon>Ascomycota</taxon>
        <taxon>Saccharomycotina</taxon>
        <taxon>Saccharomycetes</taxon>
        <taxon>Saccharomycetales</taxon>
        <taxon>Saccharomycetaceae</taxon>
        <taxon>Maudiozyma</taxon>
    </lineage>
</organism>
<evidence type="ECO:0000313" key="3">
    <source>
        <dbReference type="Proteomes" id="UP001377567"/>
    </source>
</evidence>
<feature type="compositionally biased region" description="Low complexity" evidence="1">
    <location>
        <begin position="70"/>
        <end position="82"/>
    </location>
</feature>
<proteinExistence type="predicted"/>
<protein>
    <submittedName>
        <fullName evidence="2">Uncharacterized protein</fullName>
    </submittedName>
</protein>
<dbReference type="PANTHER" id="PTHR36826:SF1">
    <property type="entry name" value="PROTEIN ECM13"/>
    <property type="match status" value="1"/>
</dbReference>
<gene>
    <name evidence="2" type="ORF">DAKH74_055790</name>
</gene>
<sequence length="176" mass="20181">MLSPIALQKQHQLLNSARNKLMGCVNMEQHSKQYDLRKLVAHANLYDKLSSSIVLNNNMVREQYLQQQQQSQLQQQQQSQLQLHHEDYESDSDSDWDSLSDSDSDADTDTDSEYEYEYDCVYGDDADTASIPRSYAKLQREASNAGPLAMDMEMQLSPTVSHREYTTMHIDAPGRV</sequence>
<feature type="compositionally biased region" description="Acidic residues" evidence="1">
    <location>
        <begin position="88"/>
        <end position="112"/>
    </location>
</feature>
<name>A0AAV5S7M9_MAUHU</name>